<protein>
    <submittedName>
        <fullName evidence="5">Uncharacterized protein</fullName>
    </submittedName>
</protein>
<accession>A0AAE0SL88</accession>
<sequence>MKRARSTVIGTWSFSREPVAEAGKLLTNHSTSAIDAVEKGLNVAEENELYGPCIIGRGGPRNSAGFLELDAAIMSGKDLNLGAVTAIRGITRPVSVARKVMEESPHSMLTGDGATSFAVSKGFVIDQELMKFREFRTEDRKSEKSYVCTVHDTLGLLALDSSGNVCSGVTTSGKPNKHPGRVGDSALPGCGFYADSTAGAACCTGDGDEILKFCPSFLAVHYMKQGISPEQACSQVIKDIVKKLSESSKSIEMAILALNMKGEHGASATFTEWEDPLTGDIYSGFPYTLWHEDNQSVQTILAKARN</sequence>
<dbReference type="FunFam" id="3.60.20.30:FF:000005">
    <property type="entry name" value="N(4)-(Beta-N-acetylglucosaminyl)-L-asparaginase"/>
    <property type="match status" value="1"/>
</dbReference>
<dbReference type="GO" id="GO:0003948">
    <property type="term" value="F:N4-(beta-N-acetylglucosaminyl)-L-asparaginase activity"/>
    <property type="evidence" value="ECO:0007669"/>
    <property type="project" value="TreeGrafter"/>
</dbReference>
<dbReference type="PANTHER" id="PTHR10188:SF16">
    <property type="entry name" value="N(4)-(BETA-N-ACETYLGLUCOSAMINYL)-L-ASPARAGINASE-LIKE"/>
    <property type="match status" value="1"/>
</dbReference>
<dbReference type="EMBL" id="JAEAOA010000884">
    <property type="protein sequence ID" value="KAK3593801.1"/>
    <property type="molecule type" value="Genomic_DNA"/>
</dbReference>
<feature type="active site" description="Nucleophile" evidence="2">
    <location>
        <position position="153"/>
    </location>
</feature>
<evidence type="ECO:0000256" key="4">
    <source>
        <dbReference type="PIRSR" id="PIRSR600246-3"/>
    </source>
</evidence>
<evidence type="ECO:0000313" key="5">
    <source>
        <dbReference type="EMBL" id="KAK3593801.1"/>
    </source>
</evidence>
<dbReference type="Pfam" id="PF01112">
    <property type="entry name" value="Asparaginase_2"/>
    <property type="match status" value="1"/>
</dbReference>
<feature type="binding site" evidence="3">
    <location>
        <begin position="204"/>
        <end position="207"/>
    </location>
    <ligand>
        <name>substrate</name>
    </ligand>
</feature>
<name>A0AAE0SL88_9BIVA</name>
<dbReference type="Proteomes" id="UP001195483">
    <property type="component" value="Unassembled WGS sequence"/>
</dbReference>
<evidence type="ECO:0000313" key="6">
    <source>
        <dbReference type="Proteomes" id="UP001195483"/>
    </source>
</evidence>
<keyword evidence="6" id="KW-1185">Reference proteome</keyword>
<evidence type="ECO:0000256" key="3">
    <source>
        <dbReference type="PIRSR" id="PIRSR600246-2"/>
    </source>
</evidence>
<dbReference type="SUPFAM" id="SSF56235">
    <property type="entry name" value="N-terminal nucleophile aminohydrolases (Ntn hydrolases)"/>
    <property type="match status" value="1"/>
</dbReference>
<reference evidence="5" key="2">
    <citation type="journal article" date="2021" name="Genome Biol. Evol.">
        <title>Developing a high-quality reference genome for a parasitic bivalve with doubly uniparental inheritance (Bivalvia: Unionida).</title>
        <authorList>
            <person name="Smith C.H."/>
        </authorList>
    </citation>
    <scope>NUCLEOTIDE SEQUENCE</scope>
    <source>
        <strain evidence="5">CHS0354</strain>
        <tissue evidence="5">Mantle</tissue>
    </source>
</reference>
<dbReference type="CDD" id="cd04513">
    <property type="entry name" value="Glycosylasparaginase"/>
    <property type="match status" value="1"/>
</dbReference>
<dbReference type="AlphaFoldDB" id="A0AAE0SL88"/>
<gene>
    <name evidence="5" type="ORF">CHS0354_014343</name>
</gene>
<reference evidence="5" key="1">
    <citation type="journal article" date="2021" name="Genome Biol. Evol.">
        <title>A High-Quality Reference Genome for a Parasitic Bivalve with Doubly Uniparental Inheritance (Bivalvia: Unionida).</title>
        <authorList>
            <person name="Smith C.H."/>
        </authorList>
    </citation>
    <scope>NUCLEOTIDE SEQUENCE</scope>
    <source>
        <strain evidence="5">CHS0354</strain>
    </source>
</reference>
<feature type="binding site" evidence="3">
    <location>
        <begin position="181"/>
        <end position="184"/>
    </location>
    <ligand>
        <name>substrate</name>
    </ligand>
</feature>
<proteinExistence type="inferred from homology"/>
<dbReference type="PANTHER" id="PTHR10188">
    <property type="entry name" value="L-ASPARAGINASE"/>
    <property type="match status" value="1"/>
</dbReference>
<comment type="similarity">
    <text evidence="1">Belongs to the Ntn-hydrolase family.</text>
</comment>
<evidence type="ECO:0000256" key="1">
    <source>
        <dbReference type="ARBA" id="ARBA00010872"/>
    </source>
</evidence>
<comment type="caution">
    <text evidence="5">The sequence shown here is derived from an EMBL/GenBank/DDBJ whole genome shotgun (WGS) entry which is preliminary data.</text>
</comment>
<reference evidence="5" key="3">
    <citation type="submission" date="2023-05" db="EMBL/GenBank/DDBJ databases">
        <authorList>
            <person name="Smith C.H."/>
        </authorList>
    </citation>
    <scope>NUCLEOTIDE SEQUENCE</scope>
    <source>
        <strain evidence="5">CHS0354</strain>
        <tissue evidence="5">Mantle</tissue>
    </source>
</reference>
<organism evidence="5 6">
    <name type="scientific">Potamilus streckersoni</name>
    <dbReference type="NCBI Taxonomy" id="2493646"/>
    <lineage>
        <taxon>Eukaryota</taxon>
        <taxon>Metazoa</taxon>
        <taxon>Spiralia</taxon>
        <taxon>Lophotrochozoa</taxon>
        <taxon>Mollusca</taxon>
        <taxon>Bivalvia</taxon>
        <taxon>Autobranchia</taxon>
        <taxon>Heteroconchia</taxon>
        <taxon>Palaeoheterodonta</taxon>
        <taxon>Unionida</taxon>
        <taxon>Unionoidea</taxon>
        <taxon>Unionidae</taxon>
        <taxon>Ambleminae</taxon>
        <taxon>Lampsilini</taxon>
        <taxon>Potamilus</taxon>
    </lineage>
</organism>
<evidence type="ECO:0000256" key="2">
    <source>
        <dbReference type="PIRSR" id="PIRSR600246-1"/>
    </source>
</evidence>
<dbReference type="InterPro" id="IPR000246">
    <property type="entry name" value="Peptidase_T2"/>
</dbReference>
<feature type="site" description="Cleavage; by autolysis" evidence="4">
    <location>
        <begin position="152"/>
        <end position="153"/>
    </location>
</feature>
<dbReference type="InterPro" id="IPR029055">
    <property type="entry name" value="Ntn_hydrolases_N"/>
</dbReference>
<dbReference type="Gene3D" id="3.60.20.30">
    <property type="entry name" value="(Glycosyl)asparaginase"/>
    <property type="match status" value="1"/>
</dbReference>
<dbReference type="GO" id="GO:0005737">
    <property type="term" value="C:cytoplasm"/>
    <property type="evidence" value="ECO:0007669"/>
    <property type="project" value="TreeGrafter"/>
</dbReference>